<dbReference type="InterPro" id="IPR050709">
    <property type="entry name" value="Biotin_Carboxyl_Carrier/Decarb"/>
</dbReference>
<evidence type="ECO:0000313" key="5">
    <source>
        <dbReference type="Proteomes" id="UP000579136"/>
    </source>
</evidence>
<dbReference type="Pfam" id="PF00364">
    <property type="entry name" value="Biotin_lipoyl"/>
    <property type="match status" value="1"/>
</dbReference>
<dbReference type="InterPro" id="IPR011053">
    <property type="entry name" value="Single_hybrid_motif"/>
</dbReference>
<dbReference type="PROSITE" id="PS50968">
    <property type="entry name" value="BIOTINYL_LIPOYL"/>
    <property type="match status" value="1"/>
</dbReference>
<dbReference type="SUPFAM" id="SSF51230">
    <property type="entry name" value="Single hybrid motif"/>
    <property type="match status" value="1"/>
</dbReference>
<keyword evidence="1" id="KW-0092">Biotin</keyword>
<gene>
    <name evidence="4" type="ORF">HNQ45_000300</name>
</gene>
<keyword evidence="5" id="KW-1185">Reference proteome</keyword>
<dbReference type="Gene3D" id="2.40.50.100">
    <property type="match status" value="1"/>
</dbReference>
<protein>
    <submittedName>
        <fullName evidence="4">Acetyl-CoA carboxylase biotin carboxyl carrier protein</fullName>
    </submittedName>
</protein>
<accession>A0A9Q2CY30</accession>
<sequence>MDINTVKELIQLLNEENLSVLKIESDDIKVHLERDTSTSKGSTQSVVRPTQSTESKATNKPADPSKYKEITAPQIGTFYTRKDDHSSENFIQVGDRIEAGDQIGYIEAMKMFNDLKSDVSGIVREIVVANGEDVEFGEVLVLVEPEGN</sequence>
<dbReference type="CDD" id="cd06850">
    <property type="entry name" value="biotinyl_domain"/>
    <property type="match status" value="1"/>
</dbReference>
<dbReference type="PANTHER" id="PTHR45266:SF3">
    <property type="entry name" value="OXALOACETATE DECARBOXYLASE ALPHA CHAIN"/>
    <property type="match status" value="1"/>
</dbReference>
<evidence type="ECO:0000256" key="2">
    <source>
        <dbReference type="SAM" id="MobiDB-lite"/>
    </source>
</evidence>
<evidence type="ECO:0000313" key="4">
    <source>
        <dbReference type="EMBL" id="MBB5175430.1"/>
    </source>
</evidence>
<name>A0A9Q2CY30_9STAP</name>
<feature type="region of interest" description="Disordered" evidence="2">
    <location>
        <begin position="33"/>
        <end position="69"/>
    </location>
</feature>
<dbReference type="RefSeq" id="WP_183672858.1">
    <property type="nucleotide sequence ID" value="NZ_CBCRYX010000001.1"/>
</dbReference>
<dbReference type="EMBL" id="JACHHF010000002">
    <property type="protein sequence ID" value="MBB5175430.1"/>
    <property type="molecule type" value="Genomic_DNA"/>
</dbReference>
<reference evidence="4 5" key="1">
    <citation type="submission" date="2020-08" db="EMBL/GenBank/DDBJ databases">
        <title>Genomic Encyclopedia of Type Strains, Phase IV (KMG-IV): sequencing the most valuable type-strain genomes for metagenomic binning, comparative biology and taxonomic classification.</title>
        <authorList>
            <person name="Goeker M."/>
        </authorList>
    </citation>
    <scope>NUCLEOTIDE SEQUENCE [LARGE SCALE GENOMIC DNA]</scope>
    <source>
        <strain evidence="4 5">DSM 19163</strain>
    </source>
</reference>
<dbReference type="InterPro" id="IPR001882">
    <property type="entry name" value="Biotin_BS"/>
</dbReference>
<dbReference type="Proteomes" id="UP000579136">
    <property type="component" value="Unassembled WGS sequence"/>
</dbReference>
<dbReference type="PANTHER" id="PTHR45266">
    <property type="entry name" value="OXALOACETATE DECARBOXYLASE ALPHA CHAIN"/>
    <property type="match status" value="1"/>
</dbReference>
<evidence type="ECO:0000259" key="3">
    <source>
        <dbReference type="PROSITE" id="PS50968"/>
    </source>
</evidence>
<feature type="domain" description="Lipoyl-binding" evidence="3">
    <location>
        <begin position="67"/>
        <end position="144"/>
    </location>
</feature>
<dbReference type="InterPro" id="IPR000089">
    <property type="entry name" value="Biotin_lipoyl"/>
</dbReference>
<dbReference type="PROSITE" id="PS00188">
    <property type="entry name" value="BIOTIN"/>
    <property type="match status" value="1"/>
</dbReference>
<dbReference type="AlphaFoldDB" id="A0A9Q2CY30"/>
<organism evidence="4 5">
    <name type="scientific">Nosocomiicoccus ampullae</name>
    <dbReference type="NCBI Taxonomy" id="489910"/>
    <lineage>
        <taxon>Bacteria</taxon>
        <taxon>Bacillati</taxon>
        <taxon>Bacillota</taxon>
        <taxon>Bacilli</taxon>
        <taxon>Bacillales</taxon>
        <taxon>Staphylococcaceae</taxon>
        <taxon>Nosocomiicoccus</taxon>
    </lineage>
</organism>
<comment type="caution">
    <text evidence="4">The sequence shown here is derived from an EMBL/GenBank/DDBJ whole genome shotgun (WGS) entry which is preliminary data.</text>
</comment>
<feature type="compositionally biased region" description="Polar residues" evidence="2">
    <location>
        <begin position="38"/>
        <end position="58"/>
    </location>
</feature>
<proteinExistence type="predicted"/>
<evidence type="ECO:0000256" key="1">
    <source>
        <dbReference type="ARBA" id="ARBA00023267"/>
    </source>
</evidence>